<name>A0ABW8TJQ0_9CLOT</name>
<dbReference type="InterPro" id="IPR028098">
    <property type="entry name" value="Glyco_trans_4-like_N"/>
</dbReference>
<evidence type="ECO:0000259" key="1">
    <source>
        <dbReference type="Pfam" id="PF00534"/>
    </source>
</evidence>
<dbReference type="SUPFAM" id="SSF53756">
    <property type="entry name" value="UDP-Glycosyltransferase/glycogen phosphorylase"/>
    <property type="match status" value="1"/>
</dbReference>
<keyword evidence="4" id="KW-1185">Reference proteome</keyword>
<evidence type="ECO:0000259" key="2">
    <source>
        <dbReference type="Pfam" id="PF13439"/>
    </source>
</evidence>
<gene>
    <name evidence="3" type="ORF">ACJDT4_14980</name>
</gene>
<dbReference type="RefSeq" id="WP_406788371.1">
    <property type="nucleotide sequence ID" value="NZ_JBJIAA010000012.1"/>
</dbReference>
<dbReference type="Proteomes" id="UP001623592">
    <property type="component" value="Unassembled WGS sequence"/>
</dbReference>
<feature type="domain" description="Glycosyltransferase subfamily 4-like N-terminal" evidence="2">
    <location>
        <begin position="21"/>
        <end position="121"/>
    </location>
</feature>
<evidence type="ECO:0000313" key="4">
    <source>
        <dbReference type="Proteomes" id="UP001623592"/>
    </source>
</evidence>
<proteinExistence type="predicted"/>
<comment type="caution">
    <text evidence="3">The sequence shown here is derived from an EMBL/GenBank/DDBJ whole genome shotgun (WGS) entry which is preliminary data.</text>
</comment>
<dbReference type="InterPro" id="IPR001296">
    <property type="entry name" value="Glyco_trans_1"/>
</dbReference>
<protein>
    <submittedName>
        <fullName evidence="3">Glycosyltransferase family 4 protein</fullName>
    </submittedName>
</protein>
<dbReference type="PANTHER" id="PTHR45947">
    <property type="entry name" value="SULFOQUINOVOSYL TRANSFERASE SQD2"/>
    <property type="match status" value="1"/>
</dbReference>
<dbReference type="Gene3D" id="3.40.50.2000">
    <property type="entry name" value="Glycogen Phosphorylase B"/>
    <property type="match status" value="2"/>
</dbReference>
<organism evidence="3 4">
    <name type="scientific">Clostridium neuense</name>
    <dbReference type="NCBI Taxonomy" id="1728934"/>
    <lineage>
        <taxon>Bacteria</taxon>
        <taxon>Bacillati</taxon>
        <taxon>Bacillota</taxon>
        <taxon>Clostridia</taxon>
        <taxon>Eubacteriales</taxon>
        <taxon>Clostridiaceae</taxon>
        <taxon>Clostridium</taxon>
    </lineage>
</organism>
<reference evidence="3 4" key="1">
    <citation type="submission" date="2024-11" db="EMBL/GenBank/DDBJ databases">
        <authorList>
            <person name="Heng Y.C."/>
            <person name="Lim A.C.H."/>
            <person name="Lee J.K.Y."/>
            <person name="Kittelmann S."/>
        </authorList>
    </citation>
    <scope>NUCLEOTIDE SEQUENCE [LARGE SCALE GENOMIC DNA]</scope>
    <source>
        <strain evidence="3 4">WILCCON 0114</strain>
    </source>
</reference>
<dbReference type="InterPro" id="IPR050194">
    <property type="entry name" value="Glycosyltransferase_grp1"/>
</dbReference>
<dbReference type="CDD" id="cd03794">
    <property type="entry name" value="GT4_WbuB-like"/>
    <property type="match status" value="1"/>
</dbReference>
<dbReference type="Pfam" id="PF13439">
    <property type="entry name" value="Glyco_transf_4"/>
    <property type="match status" value="1"/>
</dbReference>
<dbReference type="Pfam" id="PF00534">
    <property type="entry name" value="Glycos_transf_1"/>
    <property type="match status" value="1"/>
</dbReference>
<evidence type="ECO:0000313" key="3">
    <source>
        <dbReference type="EMBL" id="MFL0251720.1"/>
    </source>
</evidence>
<dbReference type="EMBL" id="JBJIAA010000012">
    <property type="protein sequence ID" value="MFL0251720.1"/>
    <property type="molecule type" value="Genomic_DNA"/>
</dbReference>
<feature type="domain" description="Glycosyl transferase family 1" evidence="1">
    <location>
        <begin position="183"/>
        <end position="344"/>
    </location>
</feature>
<accession>A0ABW8TJQ0</accession>
<dbReference type="PANTHER" id="PTHR45947:SF3">
    <property type="entry name" value="SULFOQUINOVOSYL TRANSFERASE SQD2"/>
    <property type="match status" value="1"/>
</dbReference>
<sequence length="369" mass="43297">MRKVVCHISTVHPHYDTRIFYKECRSLVKQGYDVYFIVSYNGKKKSFEGVNIIPISNSKNRFYRVFIKIWVALKKALQLKADLYHIHDPELIIVAVILRLFGKKVIYDVHENVPMQILNKEYLGGVFIRKVVSGLFNVFEKFNAHFMTAIITARPDISERFSKKKVTVVRNLPVLTSIDKVKPVEKVNEKEIVIYAGMLTEIRGIKEIIEAVGYLNGKVELWIFGDWDEPEYHERCKKLDGYRYVIERGFIPQDEVYSYMKISNIGVVNFWAVPNHVRTLPNKPFEYMACSIPMIMSDFEYWKSIFKGCYLPVNPKDPKEIAEKIEYLIDNKDIAKQMGECGRKLIEEEYSWEAESNKLFKLYNDILKK</sequence>